<dbReference type="Gene3D" id="1.10.10.2840">
    <property type="entry name" value="PucR C-terminal helix-turn-helix domain"/>
    <property type="match status" value="1"/>
</dbReference>
<dbReference type="InterPro" id="IPR025751">
    <property type="entry name" value="RsbRD_N_dom"/>
</dbReference>
<dbReference type="PANTHER" id="PTHR33744:SF1">
    <property type="entry name" value="DNA-BINDING TRANSCRIPTIONAL ACTIVATOR ADER"/>
    <property type="match status" value="1"/>
</dbReference>
<evidence type="ECO:0000259" key="3">
    <source>
        <dbReference type="Pfam" id="PF14361"/>
    </source>
</evidence>
<evidence type="ECO:0000313" key="6">
    <source>
        <dbReference type="Proteomes" id="UP001321542"/>
    </source>
</evidence>
<dbReference type="InterPro" id="IPR051448">
    <property type="entry name" value="CdaR-like_regulators"/>
</dbReference>
<evidence type="ECO:0000259" key="4">
    <source>
        <dbReference type="Pfam" id="PF17853"/>
    </source>
</evidence>
<reference evidence="5 6" key="1">
    <citation type="journal article" date="2010" name="ChemBioChem">
        <title>Cloning and characterization of the biosynthetic gene cluster of 16-membered macrolide antibiotic FD-891: involvement of a dual functional cytochrome P450 monooxygenase catalyzing epoxidation and hydroxylation.</title>
        <authorList>
            <person name="Kudo F."/>
            <person name="Motegi A."/>
            <person name="Mizoue K."/>
            <person name="Eguchi T."/>
        </authorList>
    </citation>
    <scope>NUCLEOTIDE SEQUENCE [LARGE SCALE GENOMIC DNA]</scope>
    <source>
        <strain evidence="5 6">A-8890</strain>
    </source>
</reference>
<feature type="domain" description="PucR C-terminal helix-turn-helix" evidence="2">
    <location>
        <begin position="307"/>
        <end position="362"/>
    </location>
</feature>
<name>A0ABM7F1J5_9ACTN</name>
<reference evidence="5 6" key="2">
    <citation type="journal article" date="2023" name="ChemBioChem">
        <title>Acyltransferase Domain Exchange between Two Independent Type I Polyketide Synthases in the Same Producer Strain of Macrolide Antibiotics.</title>
        <authorList>
            <person name="Kudo F."/>
            <person name="Kishikawa K."/>
            <person name="Tsuboi K."/>
            <person name="Kido T."/>
            <person name="Usui T."/>
            <person name="Hashimoto J."/>
            <person name="Shin-Ya K."/>
            <person name="Miyanaga A."/>
            <person name="Eguchi T."/>
        </authorList>
    </citation>
    <scope>NUCLEOTIDE SEQUENCE [LARGE SCALE GENOMIC DNA]</scope>
    <source>
        <strain evidence="5 6">A-8890</strain>
    </source>
</reference>
<protein>
    <submittedName>
        <fullName evidence="5">Uncharacterized protein</fullName>
    </submittedName>
</protein>
<dbReference type="RefSeq" id="WP_286249137.1">
    <property type="nucleotide sequence ID" value="NZ_AP018448.1"/>
</dbReference>
<dbReference type="InterPro" id="IPR025736">
    <property type="entry name" value="PucR_C-HTH_dom"/>
</dbReference>
<evidence type="ECO:0000256" key="1">
    <source>
        <dbReference type="ARBA" id="ARBA00006754"/>
    </source>
</evidence>
<dbReference type="InterPro" id="IPR041522">
    <property type="entry name" value="CdaR_GGDEF"/>
</dbReference>
<dbReference type="InterPro" id="IPR042070">
    <property type="entry name" value="PucR_C-HTH_sf"/>
</dbReference>
<sequence length="388" mass="43282">MADAIQHRLREEVPEYYAHDDPRIAASEAETIVSSLRSILDGLTENREPPLQASDVTLREARLAAQANLDLHALLHTSRVAQAYLWDVFLEVANVQIPDDEERLAVLRRVSKFHFDWNDRVAASVIDAYQKEYSAFYLQGRDRKRRAMVRDILAGLPVETASLGYQLRGRHLALIAWGSSPEAAVKRIATVFGWQVLTVVGSDDTVLGWIGRPGTKPTGDEDLSSVDLGPDTYVACGQYANDVEGFRLSHRQARQAHRVARVRSRQVTWYHDVALEALVLRDLTAARDFVFQELGPLHATGERARVLRTTLRAYFASGQNAASTATVIGVHERTVAYRLRSIEKWLGVSVSARRDELSVALRLFELLESQSDTDPEAPAEAPLLGPLL</sequence>
<evidence type="ECO:0000259" key="2">
    <source>
        <dbReference type="Pfam" id="PF13556"/>
    </source>
</evidence>
<dbReference type="EMBL" id="AP018448">
    <property type="protein sequence ID" value="BBC30506.1"/>
    <property type="molecule type" value="Genomic_DNA"/>
</dbReference>
<dbReference type="PANTHER" id="PTHR33744">
    <property type="entry name" value="CARBOHYDRATE DIACID REGULATOR"/>
    <property type="match status" value="1"/>
</dbReference>
<keyword evidence="6" id="KW-1185">Reference proteome</keyword>
<organism evidence="5 6">
    <name type="scientific">Streptomyces graminofaciens</name>
    <dbReference type="NCBI Taxonomy" id="68212"/>
    <lineage>
        <taxon>Bacteria</taxon>
        <taxon>Bacillati</taxon>
        <taxon>Actinomycetota</taxon>
        <taxon>Actinomycetes</taxon>
        <taxon>Kitasatosporales</taxon>
        <taxon>Streptomycetaceae</taxon>
        <taxon>Streptomyces</taxon>
    </lineage>
</organism>
<evidence type="ECO:0000313" key="5">
    <source>
        <dbReference type="EMBL" id="BBC30506.1"/>
    </source>
</evidence>
<dbReference type="Pfam" id="PF13556">
    <property type="entry name" value="HTH_30"/>
    <property type="match status" value="1"/>
</dbReference>
<dbReference type="Pfam" id="PF17853">
    <property type="entry name" value="GGDEF_2"/>
    <property type="match status" value="1"/>
</dbReference>
<comment type="similarity">
    <text evidence="1">Belongs to the CdaR family.</text>
</comment>
<dbReference type="Pfam" id="PF14361">
    <property type="entry name" value="RsbRD_N"/>
    <property type="match status" value="1"/>
</dbReference>
<proteinExistence type="inferred from homology"/>
<gene>
    <name evidence="5" type="ORF">SGFS_018000</name>
</gene>
<feature type="domain" description="CdaR GGDEF-like" evidence="4">
    <location>
        <begin position="161"/>
        <end position="259"/>
    </location>
</feature>
<accession>A0ABM7F1J5</accession>
<feature type="domain" description="RsbT co-antagonist protein RsbRD N-terminal" evidence="3">
    <location>
        <begin position="1"/>
        <end position="135"/>
    </location>
</feature>
<dbReference type="Proteomes" id="UP001321542">
    <property type="component" value="Chromosome"/>
</dbReference>